<keyword evidence="2 4" id="KW-0238">DNA-binding</keyword>
<dbReference type="Gene3D" id="1.10.357.10">
    <property type="entry name" value="Tetracycline Repressor, domain 2"/>
    <property type="match status" value="1"/>
</dbReference>
<dbReference type="GO" id="GO:0000976">
    <property type="term" value="F:transcription cis-regulatory region binding"/>
    <property type="evidence" value="ECO:0007669"/>
    <property type="project" value="TreeGrafter"/>
</dbReference>
<proteinExistence type="predicted"/>
<reference evidence="6 7" key="1">
    <citation type="submission" date="2020-12" db="EMBL/GenBank/DDBJ databases">
        <title>FDA dAtabase for Regulatory Grade micrObial Sequences (FDA-ARGOS): Supporting development and validation of Infectious Disease Dx tests.</title>
        <authorList>
            <person name="Sproer C."/>
            <person name="Gronow S."/>
            <person name="Severitt S."/>
            <person name="Schroder I."/>
            <person name="Tallon L."/>
            <person name="Sadzewicz L."/>
            <person name="Zhao X."/>
            <person name="Boylan J."/>
            <person name="Ott S."/>
            <person name="Bowen H."/>
            <person name="Vavikolanu K."/>
            <person name="Mehta A."/>
            <person name="Aluvathingal J."/>
            <person name="Nadendla S."/>
            <person name="Lowell S."/>
            <person name="Myers T."/>
            <person name="Yan Y."/>
            <person name="Sichtig H."/>
        </authorList>
    </citation>
    <scope>NUCLEOTIDE SEQUENCE [LARGE SCALE GENOMIC DNA]</scope>
    <source>
        <strain evidence="6 7">FDAARGOS_990</strain>
    </source>
</reference>
<dbReference type="InterPro" id="IPR050109">
    <property type="entry name" value="HTH-type_TetR-like_transc_reg"/>
</dbReference>
<evidence type="ECO:0000256" key="3">
    <source>
        <dbReference type="ARBA" id="ARBA00023163"/>
    </source>
</evidence>
<name>A0A7T3ZXG4_9MICO</name>
<dbReference type="PROSITE" id="PS50977">
    <property type="entry name" value="HTH_TETR_2"/>
    <property type="match status" value="1"/>
</dbReference>
<gene>
    <name evidence="6" type="ORF">I6H47_11900</name>
</gene>
<evidence type="ECO:0000259" key="5">
    <source>
        <dbReference type="PROSITE" id="PS50977"/>
    </source>
</evidence>
<feature type="domain" description="HTH tetR-type" evidence="5">
    <location>
        <begin position="2"/>
        <end position="62"/>
    </location>
</feature>
<organism evidence="6 7">
    <name type="scientific">Brevibacterium casei</name>
    <dbReference type="NCBI Taxonomy" id="33889"/>
    <lineage>
        <taxon>Bacteria</taxon>
        <taxon>Bacillati</taxon>
        <taxon>Actinomycetota</taxon>
        <taxon>Actinomycetes</taxon>
        <taxon>Micrococcales</taxon>
        <taxon>Brevibacteriaceae</taxon>
        <taxon>Brevibacterium</taxon>
    </lineage>
</organism>
<dbReference type="EMBL" id="CP065989">
    <property type="protein sequence ID" value="QQB13515.1"/>
    <property type="molecule type" value="Genomic_DNA"/>
</dbReference>
<keyword evidence="3" id="KW-0804">Transcription</keyword>
<evidence type="ECO:0000313" key="7">
    <source>
        <dbReference type="Proteomes" id="UP000595374"/>
    </source>
</evidence>
<dbReference type="Proteomes" id="UP000595374">
    <property type="component" value="Chromosome"/>
</dbReference>
<dbReference type="PANTHER" id="PTHR30055">
    <property type="entry name" value="HTH-TYPE TRANSCRIPTIONAL REGULATOR RUTR"/>
    <property type="match status" value="1"/>
</dbReference>
<protein>
    <submittedName>
        <fullName evidence="6">TetR family transcriptional regulator</fullName>
    </submittedName>
</protein>
<sequence length="162" mass="17325">MALSAESITMTALDVLSRYGLGDLSMRRLARELDVQPSALYWHVKNKQDLLVLIAKKMGAEVNSRAPVTADPLVTVLALRDVLLRFRDGAEIFMLGYSLAPDDVTPVGLTPARLGATTSAAVLSFALGAVAIEQNRALFDVADAGAGERFAEVVAGILRQQD</sequence>
<dbReference type="SUPFAM" id="SSF46689">
    <property type="entry name" value="Homeodomain-like"/>
    <property type="match status" value="1"/>
</dbReference>
<dbReference type="InterPro" id="IPR009057">
    <property type="entry name" value="Homeodomain-like_sf"/>
</dbReference>
<evidence type="ECO:0000313" key="6">
    <source>
        <dbReference type="EMBL" id="QQB13515.1"/>
    </source>
</evidence>
<evidence type="ECO:0000256" key="4">
    <source>
        <dbReference type="PROSITE-ProRule" id="PRU00335"/>
    </source>
</evidence>
<keyword evidence="1" id="KW-0805">Transcription regulation</keyword>
<accession>A0A7T3ZXG4</accession>
<evidence type="ECO:0000256" key="1">
    <source>
        <dbReference type="ARBA" id="ARBA00023015"/>
    </source>
</evidence>
<dbReference type="AlphaFoldDB" id="A0A7T3ZXG4"/>
<feature type="DNA-binding region" description="H-T-H motif" evidence="4">
    <location>
        <begin position="25"/>
        <end position="44"/>
    </location>
</feature>
<dbReference type="PANTHER" id="PTHR30055:SF151">
    <property type="entry name" value="TRANSCRIPTIONAL REGULATORY PROTEIN"/>
    <property type="match status" value="1"/>
</dbReference>
<dbReference type="GO" id="GO:0003700">
    <property type="term" value="F:DNA-binding transcription factor activity"/>
    <property type="evidence" value="ECO:0007669"/>
    <property type="project" value="TreeGrafter"/>
</dbReference>
<dbReference type="Pfam" id="PF00440">
    <property type="entry name" value="TetR_N"/>
    <property type="match status" value="1"/>
</dbReference>
<evidence type="ECO:0000256" key="2">
    <source>
        <dbReference type="ARBA" id="ARBA00023125"/>
    </source>
</evidence>
<dbReference type="InterPro" id="IPR001647">
    <property type="entry name" value="HTH_TetR"/>
</dbReference>